<dbReference type="OrthoDB" id="9814005at2"/>
<dbReference type="PANTHER" id="PTHR30514">
    <property type="entry name" value="GLUCOKINASE"/>
    <property type="match status" value="1"/>
</dbReference>
<dbReference type="GO" id="GO:1901135">
    <property type="term" value="P:carbohydrate derivative metabolic process"/>
    <property type="evidence" value="ECO:0007669"/>
    <property type="project" value="InterPro"/>
</dbReference>
<evidence type="ECO:0000259" key="4">
    <source>
        <dbReference type="PROSITE" id="PS51071"/>
    </source>
</evidence>
<dbReference type="InterPro" id="IPR046348">
    <property type="entry name" value="SIS_dom_sf"/>
</dbReference>
<dbReference type="RefSeq" id="WP_110031790.1">
    <property type="nucleotide sequence ID" value="NZ_QGTR01000002.1"/>
</dbReference>
<dbReference type="Pfam" id="PF01418">
    <property type="entry name" value="HTH_6"/>
    <property type="match status" value="1"/>
</dbReference>
<name>A0A317PMA2_9HYPH</name>
<dbReference type="InterPro" id="IPR001347">
    <property type="entry name" value="SIS_dom"/>
</dbReference>
<evidence type="ECO:0000313" key="7">
    <source>
        <dbReference type="Proteomes" id="UP000246352"/>
    </source>
</evidence>
<dbReference type="InterPro" id="IPR047640">
    <property type="entry name" value="RpiR-like"/>
</dbReference>
<feature type="domain" description="SIS" evidence="5">
    <location>
        <begin position="146"/>
        <end position="285"/>
    </location>
</feature>
<protein>
    <submittedName>
        <fullName evidence="6">RpiR family transcriptional regulator</fullName>
    </submittedName>
</protein>
<evidence type="ECO:0000256" key="1">
    <source>
        <dbReference type="ARBA" id="ARBA00023015"/>
    </source>
</evidence>
<dbReference type="PROSITE" id="PS51071">
    <property type="entry name" value="HTH_RPIR"/>
    <property type="match status" value="1"/>
</dbReference>
<comment type="caution">
    <text evidence="6">The sequence shown here is derived from an EMBL/GenBank/DDBJ whole genome shotgun (WGS) entry which is preliminary data.</text>
</comment>
<dbReference type="Proteomes" id="UP000246352">
    <property type="component" value="Unassembled WGS sequence"/>
</dbReference>
<dbReference type="EMBL" id="QGTR01000002">
    <property type="protein sequence ID" value="PWW02065.1"/>
    <property type="molecule type" value="Genomic_DNA"/>
</dbReference>
<dbReference type="SUPFAM" id="SSF46689">
    <property type="entry name" value="Homeodomain-like"/>
    <property type="match status" value="1"/>
</dbReference>
<accession>A0A317PMA2</accession>
<dbReference type="PROSITE" id="PS51464">
    <property type="entry name" value="SIS"/>
    <property type="match status" value="1"/>
</dbReference>
<organism evidence="6 7">
    <name type="scientific">Hoeflea marina</name>
    <dbReference type="NCBI Taxonomy" id="274592"/>
    <lineage>
        <taxon>Bacteria</taxon>
        <taxon>Pseudomonadati</taxon>
        <taxon>Pseudomonadota</taxon>
        <taxon>Alphaproteobacteria</taxon>
        <taxon>Hyphomicrobiales</taxon>
        <taxon>Rhizobiaceae</taxon>
        <taxon>Hoeflea</taxon>
    </lineage>
</organism>
<proteinExistence type="predicted"/>
<dbReference type="InterPro" id="IPR000281">
    <property type="entry name" value="HTH_RpiR"/>
</dbReference>
<dbReference type="GO" id="GO:0097367">
    <property type="term" value="F:carbohydrate derivative binding"/>
    <property type="evidence" value="ECO:0007669"/>
    <property type="project" value="InterPro"/>
</dbReference>
<gene>
    <name evidence="6" type="ORF">DFR52_102731</name>
</gene>
<dbReference type="InterPro" id="IPR036388">
    <property type="entry name" value="WH-like_DNA-bd_sf"/>
</dbReference>
<evidence type="ECO:0000313" key="6">
    <source>
        <dbReference type="EMBL" id="PWW02065.1"/>
    </source>
</evidence>
<reference evidence="6 7" key="1">
    <citation type="submission" date="2018-05" db="EMBL/GenBank/DDBJ databases">
        <title>Genomic Encyclopedia of Type Strains, Phase IV (KMG-IV): sequencing the most valuable type-strain genomes for metagenomic binning, comparative biology and taxonomic classification.</title>
        <authorList>
            <person name="Goeker M."/>
        </authorList>
    </citation>
    <scope>NUCLEOTIDE SEQUENCE [LARGE SCALE GENOMIC DNA]</scope>
    <source>
        <strain evidence="6 7">DSM 16791</strain>
    </source>
</reference>
<dbReference type="SUPFAM" id="SSF53697">
    <property type="entry name" value="SIS domain"/>
    <property type="match status" value="1"/>
</dbReference>
<evidence type="ECO:0000256" key="2">
    <source>
        <dbReference type="ARBA" id="ARBA00023125"/>
    </source>
</evidence>
<dbReference type="CDD" id="cd05013">
    <property type="entry name" value="SIS_RpiR"/>
    <property type="match status" value="1"/>
</dbReference>
<dbReference type="PANTHER" id="PTHR30514:SF20">
    <property type="entry name" value="TRANSCRIPTIONAL REGULATOR"/>
    <property type="match status" value="1"/>
</dbReference>
<sequence>MDDIPGLETGTLPAPRTFDALKDLVATGHARLPKRLSQAAQYALAHPDDIALGTAASIAAAAGVQPSTLVRLAHHFGYGGFSDFQLVFRDRLKSRASTYEERLRKIEDGTLGGSDEVALLGGFIQAARSSLDALSDSVSPAQFAQCVDVLAGADTIYLVARRRAYPLAAYMAYAFAKLGIRSVLLDSANGIDGEIADLARPGDAAIACSFSPYAPDSVAQAKALSSAGVPLIALTDSVMSPLAACATHWLEVSENDFGGFRSLSAGMTLAMALPVAIAERRRHQG</sequence>
<feature type="domain" description="HTH rpiR-type" evidence="4">
    <location>
        <begin position="19"/>
        <end position="95"/>
    </location>
</feature>
<dbReference type="Gene3D" id="3.40.50.10490">
    <property type="entry name" value="Glucose-6-phosphate isomerase like protein, domain 1"/>
    <property type="match status" value="1"/>
</dbReference>
<dbReference type="AlphaFoldDB" id="A0A317PMA2"/>
<keyword evidence="1" id="KW-0805">Transcription regulation</keyword>
<dbReference type="GO" id="GO:0003677">
    <property type="term" value="F:DNA binding"/>
    <property type="evidence" value="ECO:0007669"/>
    <property type="project" value="UniProtKB-KW"/>
</dbReference>
<dbReference type="GO" id="GO:0003700">
    <property type="term" value="F:DNA-binding transcription factor activity"/>
    <property type="evidence" value="ECO:0007669"/>
    <property type="project" value="InterPro"/>
</dbReference>
<evidence type="ECO:0000256" key="3">
    <source>
        <dbReference type="ARBA" id="ARBA00023163"/>
    </source>
</evidence>
<keyword evidence="2" id="KW-0238">DNA-binding</keyword>
<dbReference type="Gene3D" id="1.10.10.10">
    <property type="entry name" value="Winged helix-like DNA-binding domain superfamily/Winged helix DNA-binding domain"/>
    <property type="match status" value="1"/>
</dbReference>
<keyword evidence="3" id="KW-0804">Transcription</keyword>
<dbReference type="InterPro" id="IPR035472">
    <property type="entry name" value="RpiR-like_SIS"/>
</dbReference>
<dbReference type="Pfam" id="PF01380">
    <property type="entry name" value="SIS"/>
    <property type="match status" value="1"/>
</dbReference>
<dbReference type="InterPro" id="IPR009057">
    <property type="entry name" value="Homeodomain-like_sf"/>
</dbReference>
<keyword evidence="7" id="KW-1185">Reference proteome</keyword>
<evidence type="ECO:0000259" key="5">
    <source>
        <dbReference type="PROSITE" id="PS51464"/>
    </source>
</evidence>